<feature type="transmembrane region" description="Helical" evidence="1">
    <location>
        <begin position="139"/>
        <end position="165"/>
    </location>
</feature>
<dbReference type="AlphaFoldDB" id="A0A7M2SI30"/>
<gene>
    <name evidence="2" type="ORF">IM697_32845</name>
</gene>
<dbReference type="PANTHER" id="PTHR42305">
    <property type="entry name" value="MEMBRANE PROTEIN RV1733C-RELATED"/>
    <property type="match status" value="1"/>
</dbReference>
<dbReference type="PANTHER" id="PTHR42305:SF1">
    <property type="entry name" value="MEMBRANE PROTEIN RV1733C-RELATED"/>
    <property type="match status" value="1"/>
</dbReference>
<dbReference type="EMBL" id="CP063373">
    <property type="protein sequence ID" value="QOV34851.1"/>
    <property type="molecule type" value="Genomic_DNA"/>
</dbReference>
<dbReference type="Proteomes" id="UP000594205">
    <property type="component" value="Chromosome"/>
</dbReference>
<sequence>MAASQCAKVRLWRWRRNPLRRRSDVVEAWVVLCGWLLALVGAVFAGLTAADAVVRSAEQQRAQSHQVTAVLVKDAEDSGPARVTTDHLVWATVRWTDPDGSVRTDEARVPPKTKAGGKVEVWADRNGILPKAPLSEAEILMHSVAGGILAGAATASLALGFAWVVRLAMERRRLDQWAAEWERLDTPWGWKTG</sequence>
<evidence type="ECO:0000313" key="3">
    <source>
        <dbReference type="Proteomes" id="UP000594205"/>
    </source>
</evidence>
<keyword evidence="3" id="KW-1185">Reference proteome</keyword>
<proteinExistence type="predicted"/>
<accession>A0A7M2SI30</accession>
<dbReference type="InterPro" id="IPR039708">
    <property type="entry name" value="MT1774/Rv1733c-like"/>
</dbReference>
<evidence type="ECO:0000313" key="2">
    <source>
        <dbReference type="EMBL" id="QOV34851.1"/>
    </source>
</evidence>
<protein>
    <recommendedName>
        <fullName evidence="4">Integral membrane protein</fullName>
    </recommendedName>
</protein>
<evidence type="ECO:0000256" key="1">
    <source>
        <dbReference type="SAM" id="Phobius"/>
    </source>
</evidence>
<evidence type="ECO:0008006" key="4">
    <source>
        <dbReference type="Google" id="ProtNLM"/>
    </source>
</evidence>
<name>A0A7M2SI30_9ACTN</name>
<dbReference type="KEGG" id="sfeu:IM697_32845"/>
<reference evidence="2 3" key="1">
    <citation type="submission" date="2020-10" db="EMBL/GenBank/DDBJ databases">
        <title>Streptomyces ferrugineus complate genome analysis.</title>
        <authorList>
            <person name="Anwar N."/>
        </authorList>
    </citation>
    <scope>NUCLEOTIDE SEQUENCE [LARGE SCALE GENOMIC DNA]</scope>
    <source>
        <strain evidence="2 3">CCTCC AA2014009</strain>
    </source>
</reference>
<dbReference type="RefSeq" id="WP_194039720.1">
    <property type="nucleotide sequence ID" value="NZ_CP063373.1"/>
</dbReference>
<organism evidence="2 3">
    <name type="scientific">Streptomyces ferrugineus</name>
    <dbReference type="NCBI Taxonomy" id="1413221"/>
    <lineage>
        <taxon>Bacteria</taxon>
        <taxon>Bacillati</taxon>
        <taxon>Actinomycetota</taxon>
        <taxon>Actinomycetes</taxon>
        <taxon>Kitasatosporales</taxon>
        <taxon>Streptomycetaceae</taxon>
        <taxon>Streptomyces</taxon>
    </lineage>
</organism>
<feature type="transmembrane region" description="Helical" evidence="1">
    <location>
        <begin position="25"/>
        <end position="47"/>
    </location>
</feature>
<keyword evidence="1" id="KW-0812">Transmembrane</keyword>
<keyword evidence="1" id="KW-0472">Membrane</keyword>
<keyword evidence="1" id="KW-1133">Transmembrane helix</keyword>